<proteinExistence type="predicted"/>
<keyword evidence="1" id="KW-0732">Signal</keyword>
<organism evidence="2 3">
    <name type="scientific">Geothermobacter ehrlichii</name>
    <dbReference type="NCBI Taxonomy" id="213224"/>
    <lineage>
        <taxon>Bacteria</taxon>
        <taxon>Pseudomonadati</taxon>
        <taxon>Thermodesulfobacteriota</taxon>
        <taxon>Desulfuromonadia</taxon>
        <taxon>Desulfuromonadales</taxon>
        <taxon>Geothermobacteraceae</taxon>
        <taxon>Geothermobacter</taxon>
    </lineage>
</organism>
<dbReference type="RefSeq" id="WP_148896631.1">
    <property type="nucleotide sequence ID" value="NZ_VNIB01000012.1"/>
</dbReference>
<dbReference type="EMBL" id="VNIB01000012">
    <property type="protein sequence ID" value="TYO96788.1"/>
    <property type="molecule type" value="Genomic_DNA"/>
</dbReference>
<name>A0A5D3WI79_9BACT</name>
<gene>
    <name evidence="2" type="ORF">EDC39_11276</name>
</gene>
<evidence type="ECO:0000256" key="1">
    <source>
        <dbReference type="SAM" id="SignalP"/>
    </source>
</evidence>
<dbReference type="Proteomes" id="UP000324159">
    <property type="component" value="Unassembled WGS sequence"/>
</dbReference>
<dbReference type="OrthoDB" id="5363027at2"/>
<evidence type="ECO:0000313" key="3">
    <source>
        <dbReference type="Proteomes" id="UP000324159"/>
    </source>
</evidence>
<reference evidence="2 3" key="1">
    <citation type="submission" date="2019-07" db="EMBL/GenBank/DDBJ databases">
        <title>Genomic Encyclopedia of Type Strains, Phase IV (KMG-IV): sequencing the most valuable type-strain genomes for metagenomic binning, comparative biology and taxonomic classification.</title>
        <authorList>
            <person name="Goeker M."/>
        </authorList>
    </citation>
    <scope>NUCLEOTIDE SEQUENCE [LARGE SCALE GENOMIC DNA]</scope>
    <source>
        <strain evidence="2 3">SS015</strain>
    </source>
</reference>
<feature type="signal peptide" evidence="1">
    <location>
        <begin position="1"/>
        <end position="28"/>
    </location>
</feature>
<accession>A0A5D3WI79</accession>
<dbReference type="AlphaFoldDB" id="A0A5D3WI79"/>
<evidence type="ECO:0000313" key="2">
    <source>
        <dbReference type="EMBL" id="TYO96788.1"/>
    </source>
</evidence>
<feature type="chain" id="PRO_5022943634" evidence="1">
    <location>
        <begin position="29"/>
        <end position="675"/>
    </location>
</feature>
<comment type="caution">
    <text evidence="2">The sequence shown here is derived from an EMBL/GenBank/DDBJ whole genome shotgun (WGS) entry which is preliminary data.</text>
</comment>
<protein>
    <submittedName>
        <fullName evidence="2">Uncharacterized protein</fullName>
    </submittedName>
</protein>
<keyword evidence="3" id="KW-1185">Reference proteome</keyword>
<sequence length="675" mass="72293">MSKRSGRWWISIAATASVLALVPALAGAAPVPAGQPDQAALDQALQAGGEAASRVMRKYGGRQELKQGAIEPMTTTAPLSTIDSSRQFQARLSFPGSNRFLDVMIQPGSTGDIATLIVTQDLDFNDQMDSRWQAPAPVSGVCANGVIMCDPGTWNNCRDFLWRADSAGKVALVPATPDRLGGCYCVNNGCGSNLIWNNSAILLKDLGGGIVGAIQAANPNLAISSVQSTPVTISYFGQDMSRPATGQNGAGGGQPAPPPQTAYFRNPPDLTSAATATATAQAADNSSLYSQVVNTFGTNMQRRTCAIKRIVTLTEVTFNDVLLPLGGSLSSFGLCGPECGTLVLDTTYKLGQPCRTYISRFSFFVKRPDLIQSVVLRNVAFDDHLKILVNGTEVYKHGYYFGQQSGPTAGCERSTEWRYTLNKDLTALFRTTGQVTVEMITTIAGGGHGLANIDIRLKPLSCDVTDTINDTCQALETDPSCSLYDEKVDGVQTFRQGNATGLTPLPSARQITQGTCTRTLNYDWWQKERVYMCDARSFDFSTAATRYGAVVDSVVSGGMTYQDMRLVGGTWQPGSGSLSMMDFGSHAECEMACKTRRVSSKDQALLSGPVSQAQTDPVSYDILYHTCQDGACPVGPGEEILKDCQCLNEFAEAATVMQMLRQAQKDMICSDGVAK</sequence>